<keyword evidence="3" id="KW-1185">Reference proteome</keyword>
<feature type="coiled-coil region" evidence="1">
    <location>
        <begin position="248"/>
        <end position="300"/>
    </location>
</feature>
<evidence type="ECO:0000313" key="2">
    <source>
        <dbReference type="EMBL" id="CAI5454231.1"/>
    </source>
</evidence>
<gene>
    <name evidence="2" type="ORF">CAMP_LOCUS16868</name>
</gene>
<dbReference type="EMBL" id="CANHGI010000006">
    <property type="protein sequence ID" value="CAI5454231.1"/>
    <property type="molecule type" value="Genomic_DNA"/>
</dbReference>
<name>A0A9P1J092_9PELO</name>
<protein>
    <submittedName>
        <fullName evidence="2">Uncharacterized protein</fullName>
    </submittedName>
</protein>
<keyword evidence="1" id="KW-0175">Coiled coil</keyword>
<organism evidence="2 3">
    <name type="scientific">Caenorhabditis angaria</name>
    <dbReference type="NCBI Taxonomy" id="860376"/>
    <lineage>
        <taxon>Eukaryota</taxon>
        <taxon>Metazoa</taxon>
        <taxon>Ecdysozoa</taxon>
        <taxon>Nematoda</taxon>
        <taxon>Chromadorea</taxon>
        <taxon>Rhabditida</taxon>
        <taxon>Rhabditina</taxon>
        <taxon>Rhabditomorpha</taxon>
        <taxon>Rhabditoidea</taxon>
        <taxon>Rhabditidae</taxon>
        <taxon>Peloderinae</taxon>
        <taxon>Caenorhabditis</taxon>
    </lineage>
</organism>
<sequence length="350" mass="41934">MSEIIQFEDFWKGLDVEERIEKIVREVLIGQSELKTLTESYKRVIQSHKIDIKKIITGDTNQESNRETQLEALENLNKQIQESEDIVKINELFGKFKELSENLKNNDEEEKILHQKLFEIRKQNDRFLRLTQSRLDEYCQRMMIMSEEHRSKKRNFDDNLDKEKDLMKDELIQAITLEFQKLRVKKLQHFVEDLEEIHFKHYNTQLDEYKDIIEKHKVLNLHVFQLENQLRATKFEKRKLPYNHAREIDDLTKSINHQNQTIRELEELLSEEQVSRVKSVQVAKREKRKLNLKLSKMLSESARNQALLCKQVHQALRKNLQVPARILEKSCKDVDECRCGEKEKSYVACE</sequence>
<proteinExistence type="predicted"/>
<comment type="caution">
    <text evidence="2">The sequence shown here is derived from an EMBL/GenBank/DDBJ whole genome shotgun (WGS) entry which is preliminary data.</text>
</comment>
<evidence type="ECO:0000256" key="1">
    <source>
        <dbReference type="SAM" id="Coils"/>
    </source>
</evidence>
<evidence type="ECO:0000313" key="3">
    <source>
        <dbReference type="Proteomes" id="UP001152747"/>
    </source>
</evidence>
<dbReference type="AlphaFoldDB" id="A0A9P1J092"/>
<dbReference type="OrthoDB" id="5795959at2759"/>
<dbReference type="Proteomes" id="UP001152747">
    <property type="component" value="Unassembled WGS sequence"/>
</dbReference>
<accession>A0A9P1J092</accession>
<feature type="coiled-coil region" evidence="1">
    <location>
        <begin position="66"/>
        <end position="109"/>
    </location>
</feature>
<reference evidence="2" key="1">
    <citation type="submission" date="2022-11" db="EMBL/GenBank/DDBJ databases">
        <authorList>
            <person name="Kikuchi T."/>
        </authorList>
    </citation>
    <scope>NUCLEOTIDE SEQUENCE</scope>
    <source>
        <strain evidence="2">PS1010</strain>
    </source>
</reference>